<proteinExistence type="predicted"/>
<reference evidence="1" key="1">
    <citation type="journal article" date="2014" name="Front. Microbiol.">
        <title>High frequency of phylogenetically diverse reductive dehalogenase-homologous genes in deep subseafloor sedimentary metagenomes.</title>
        <authorList>
            <person name="Kawai M."/>
            <person name="Futagami T."/>
            <person name="Toyoda A."/>
            <person name="Takaki Y."/>
            <person name="Nishi S."/>
            <person name="Hori S."/>
            <person name="Arai W."/>
            <person name="Tsubouchi T."/>
            <person name="Morono Y."/>
            <person name="Uchiyama I."/>
            <person name="Ito T."/>
            <person name="Fujiyama A."/>
            <person name="Inagaki F."/>
            <person name="Takami H."/>
        </authorList>
    </citation>
    <scope>NUCLEOTIDE SEQUENCE</scope>
    <source>
        <strain evidence="1">Expedition CK06-06</strain>
    </source>
</reference>
<gene>
    <name evidence="1" type="ORF">S03H2_57978</name>
</gene>
<protein>
    <recommendedName>
        <fullName evidence="2">Wadjet protein JetD C-terminal domain-containing protein</fullName>
    </recommendedName>
</protein>
<organism evidence="1">
    <name type="scientific">marine sediment metagenome</name>
    <dbReference type="NCBI Taxonomy" id="412755"/>
    <lineage>
        <taxon>unclassified sequences</taxon>
        <taxon>metagenomes</taxon>
        <taxon>ecological metagenomes</taxon>
    </lineage>
</organism>
<name>X1KTV9_9ZZZZ</name>
<evidence type="ECO:0008006" key="2">
    <source>
        <dbReference type="Google" id="ProtNLM"/>
    </source>
</evidence>
<accession>X1KTV9</accession>
<evidence type="ECO:0000313" key="1">
    <source>
        <dbReference type="EMBL" id="GAH85433.1"/>
    </source>
</evidence>
<feature type="non-terminal residue" evidence="1">
    <location>
        <position position="193"/>
    </location>
</feature>
<dbReference type="EMBL" id="BARU01037187">
    <property type="protein sequence ID" value="GAH85433.1"/>
    <property type="molecule type" value="Genomic_DNA"/>
</dbReference>
<comment type="caution">
    <text evidence="1">The sequence shown here is derived from an EMBL/GenBank/DDBJ whole genome shotgun (WGS) entry which is preliminary data.</text>
</comment>
<dbReference type="AlphaFoldDB" id="X1KTV9"/>
<sequence>MSEEKRYRPTPETKRILDQAWGYVQSVPYQTTARWVFYRLLQDGTYSQKADYHRLLGILSSARKGFYGHWYPGVLADTTRAPILMERKGYYGLSLRGHGFQDEDEWLKSVKEELNCPLDRWVKQPIYEEIWFEAAAMQGQFIHYANPNIPLLAFHGDVSIPEKWRTAQRLAERCLRLKKPLRIFYYGDLDPKG</sequence>